<keyword evidence="4" id="KW-1185">Reference proteome</keyword>
<evidence type="ECO:0000313" key="3">
    <source>
        <dbReference type="EMBL" id="KAG0667562.1"/>
    </source>
</evidence>
<sequence>MDSPDTSLYKPVSLSDTLTQNSKRAYRSSGATLTSSTSTHRLAGPRPSIAQTPSWHSRDRSDAAKREAAAMCEVLGIPGGGDSAVDATPRPSSGRSLNSAAARTATTIREESPVEVISLKATLGDKDHEIATLRRELAVTLRDKKDLAAQVARCEREHRDSATASGSGLDIRQMEDLERAFADQEKLLAGYQKELEKQAEELDRTRSRSRRMAEYLEKAYGPAFEEDLGLSERPKGGATSPAVRHKLAARASIAGGPPTGFVGGGLSRATTVPTSLAAHAIPETTESDSTVDLSSSQSAALPLSHSTHSQQQLVSPSSSTFTASAVALEVPTAALAQHLDSVQSLLRAMEARLISRDVELAEIERRARQETLAAQKKQQELEALVAQSRDSTVAAI</sequence>
<feature type="compositionally biased region" description="Polar residues" evidence="2">
    <location>
        <begin position="14"/>
        <end position="23"/>
    </location>
</feature>
<dbReference type="AlphaFoldDB" id="A0A9P6W971"/>
<feature type="coiled-coil region" evidence="1">
    <location>
        <begin position="360"/>
        <end position="387"/>
    </location>
</feature>
<dbReference type="EMBL" id="PUHQ01000001">
    <property type="protein sequence ID" value="KAG0667562.1"/>
    <property type="molecule type" value="Genomic_DNA"/>
</dbReference>
<feature type="compositionally biased region" description="Polar residues" evidence="2">
    <location>
        <begin position="90"/>
        <end position="99"/>
    </location>
</feature>
<feature type="region of interest" description="Disordered" evidence="2">
    <location>
        <begin position="1"/>
        <end position="63"/>
    </location>
</feature>
<name>A0A9P6W971_RHOMI</name>
<evidence type="ECO:0000256" key="1">
    <source>
        <dbReference type="SAM" id="Coils"/>
    </source>
</evidence>
<dbReference type="OrthoDB" id="2529219at2759"/>
<gene>
    <name evidence="3" type="ORF">C6P46_000098</name>
</gene>
<keyword evidence="1" id="KW-0175">Coiled coil</keyword>
<protein>
    <submittedName>
        <fullName evidence="3">Uncharacterized protein</fullName>
    </submittedName>
</protein>
<feature type="coiled-coil region" evidence="1">
    <location>
        <begin position="174"/>
        <end position="212"/>
    </location>
</feature>
<dbReference type="Proteomes" id="UP000777482">
    <property type="component" value="Unassembled WGS sequence"/>
</dbReference>
<proteinExistence type="predicted"/>
<feature type="compositionally biased region" description="Low complexity" evidence="2">
    <location>
        <begin position="28"/>
        <end position="39"/>
    </location>
</feature>
<accession>A0A9P6W971</accession>
<organism evidence="3 4">
    <name type="scientific">Rhodotorula mucilaginosa</name>
    <name type="common">Yeast</name>
    <name type="synonym">Rhodotorula rubra</name>
    <dbReference type="NCBI Taxonomy" id="5537"/>
    <lineage>
        <taxon>Eukaryota</taxon>
        <taxon>Fungi</taxon>
        <taxon>Dikarya</taxon>
        <taxon>Basidiomycota</taxon>
        <taxon>Pucciniomycotina</taxon>
        <taxon>Microbotryomycetes</taxon>
        <taxon>Sporidiobolales</taxon>
        <taxon>Sporidiobolaceae</taxon>
        <taxon>Rhodotorula</taxon>
    </lineage>
</organism>
<comment type="caution">
    <text evidence="3">The sequence shown here is derived from an EMBL/GenBank/DDBJ whole genome shotgun (WGS) entry which is preliminary data.</text>
</comment>
<evidence type="ECO:0000256" key="2">
    <source>
        <dbReference type="SAM" id="MobiDB-lite"/>
    </source>
</evidence>
<evidence type="ECO:0000313" key="4">
    <source>
        <dbReference type="Proteomes" id="UP000777482"/>
    </source>
</evidence>
<feature type="region of interest" description="Disordered" evidence="2">
    <location>
        <begin position="76"/>
        <end position="107"/>
    </location>
</feature>
<reference evidence="3 4" key="1">
    <citation type="submission" date="2020-11" db="EMBL/GenBank/DDBJ databases">
        <title>Kefir isolates.</title>
        <authorList>
            <person name="Marcisauskas S."/>
            <person name="Kim Y."/>
            <person name="Blasche S."/>
        </authorList>
    </citation>
    <scope>NUCLEOTIDE SEQUENCE [LARGE SCALE GENOMIC DNA]</scope>
    <source>
        <strain evidence="3 4">KR</strain>
    </source>
</reference>